<dbReference type="GO" id="GO:0022857">
    <property type="term" value="F:transmembrane transporter activity"/>
    <property type="evidence" value="ECO:0007669"/>
    <property type="project" value="InterPro"/>
</dbReference>
<dbReference type="PANTHER" id="PTHR43184:SF12">
    <property type="entry name" value="SUGAR PHOSPHATE EXCHANGER 3"/>
    <property type="match status" value="1"/>
</dbReference>
<evidence type="ECO:0000256" key="7">
    <source>
        <dbReference type="ARBA" id="ARBA00023136"/>
    </source>
</evidence>
<keyword evidence="6 11" id="KW-1133">Transmembrane helix</keyword>
<dbReference type="PROSITE" id="PS50850">
    <property type="entry name" value="MFS"/>
    <property type="match status" value="1"/>
</dbReference>
<dbReference type="EnsemblMetazoa" id="SSS_8685s_mrna">
    <property type="protein sequence ID" value="KAF7488844.1"/>
    <property type="gene ID" value="SSS_8685"/>
</dbReference>
<feature type="transmembrane region" description="Helical" evidence="11">
    <location>
        <begin position="20"/>
        <end position="39"/>
    </location>
</feature>
<feature type="transmembrane region" description="Helical" evidence="11">
    <location>
        <begin position="156"/>
        <end position="180"/>
    </location>
</feature>
<evidence type="ECO:0000256" key="5">
    <source>
        <dbReference type="ARBA" id="ARBA00022692"/>
    </source>
</evidence>
<keyword evidence="4" id="KW-0762">Sugar transport</keyword>
<feature type="region of interest" description="Disordered" evidence="10">
    <location>
        <begin position="234"/>
        <end position="280"/>
    </location>
</feature>
<keyword evidence="15" id="KW-1185">Reference proteome</keyword>
<dbReference type="PIRSF" id="PIRSF002808">
    <property type="entry name" value="Hexose_phosphate_transp"/>
    <property type="match status" value="1"/>
</dbReference>
<reference evidence="14" key="3">
    <citation type="submission" date="2022-06" db="UniProtKB">
        <authorList>
            <consortium name="EnsemblMetazoa"/>
        </authorList>
    </citation>
    <scope>IDENTIFICATION</scope>
</reference>
<dbReference type="SUPFAM" id="SSF103473">
    <property type="entry name" value="MFS general substrate transporter"/>
    <property type="match status" value="1"/>
</dbReference>
<comment type="subcellular location">
    <subcellularLocation>
        <location evidence="1">Membrane</location>
        <topology evidence="1">Multi-pass membrane protein</topology>
    </subcellularLocation>
</comment>
<dbReference type="Gene3D" id="1.20.1250.20">
    <property type="entry name" value="MFS general substrate transporter like domains"/>
    <property type="match status" value="3"/>
</dbReference>
<evidence type="ECO:0000313" key="13">
    <source>
        <dbReference type="EMBL" id="KAF7488844.1"/>
    </source>
</evidence>
<evidence type="ECO:0000256" key="2">
    <source>
        <dbReference type="ARBA" id="ARBA00009598"/>
    </source>
</evidence>
<evidence type="ECO:0000256" key="11">
    <source>
        <dbReference type="SAM" id="Phobius"/>
    </source>
</evidence>
<comment type="similarity">
    <text evidence="2">Belongs to the major facilitator superfamily. Organophosphate:Pi antiporter (OPA) (TC 2.A.1.4) family.</text>
</comment>
<evidence type="ECO:0000256" key="3">
    <source>
        <dbReference type="ARBA" id="ARBA00022448"/>
    </source>
</evidence>
<evidence type="ECO:0000256" key="4">
    <source>
        <dbReference type="ARBA" id="ARBA00022597"/>
    </source>
</evidence>
<evidence type="ECO:0000256" key="10">
    <source>
        <dbReference type="SAM" id="MobiDB-lite"/>
    </source>
</evidence>
<reference evidence="13" key="2">
    <citation type="submission" date="2020-01" db="EMBL/GenBank/DDBJ databases">
        <authorList>
            <person name="Korhonen P.K.K."/>
            <person name="Guangxu M.G."/>
            <person name="Wang T.W."/>
            <person name="Stroehlein A.J.S."/>
            <person name="Young N.D."/>
            <person name="Ang C.-S.A."/>
            <person name="Fernando D.W.F."/>
            <person name="Lu H.L."/>
            <person name="Taylor S.T."/>
            <person name="Ehtesham M.E.M."/>
            <person name="Najaraj S.H.N."/>
            <person name="Harsha G.H.G."/>
            <person name="Madugundu A.M."/>
            <person name="Renuse S.R."/>
            <person name="Holt D.H."/>
            <person name="Pandey A.P."/>
            <person name="Papenfuss A.P."/>
            <person name="Gasser R.B.G."/>
            <person name="Fischer K.F."/>
        </authorList>
    </citation>
    <scope>NUCLEOTIDE SEQUENCE</scope>
    <source>
        <strain evidence="13">SSS_KF_BRIS2020</strain>
    </source>
</reference>
<feature type="compositionally biased region" description="Acidic residues" evidence="10">
    <location>
        <begin position="271"/>
        <end position="280"/>
    </location>
</feature>
<feature type="domain" description="Major facilitator superfamily (MFS) profile" evidence="12">
    <location>
        <begin position="311"/>
        <end position="502"/>
    </location>
</feature>
<protein>
    <recommendedName>
        <fullName evidence="8">Sugar phosphate exchanger 3</fullName>
    </recommendedName>
    <alternativeName>
        <fullName evidence="9">Solute carrier family 37 member 3</fullName>
    </alternativeName>
</protein>
<feature type="transmembrane region" description="Helical" evidence="11">
    <location>
        <begin position="311"/>
        <end position="336"/>
    </location>
</feature>
<evidence type="ECO:0000256" key="8">
    <source>
        <dbReference type="ARBA" id="ARBA00041091"/>
    </source>
</evidence>
<feature type="transmembrane region" description="Helical" evidence="11">
    <location>
        <begin position="114"/>
        <end position="132"/>
    </location>
</feature>
<feature type="compositionally biased region" description="Low complexity" evidence="10">
    <location>
        <begin position="234"/>
        <end position="247"/>
    </location>
</feature>
<gene>
    <name evidence="13" type="ORF">SSS_8685</name>
</gene>
<feature type="transmembrane region" description="Helical" evidence="11">
    <location>
        <begin position="376"/>
        <end position="396"/>
    </location>
</feature>
<evidence type="ECO:0000256" key="6">
    <source>
        <dbReference type="ARBA" id="ARBA00022989"/>
    </source>
</evidence>
<dbReference type="InterPro" id="IPR011701">
    <property type="entry name" value="MFS"/>
</dbReference>
<dbReference type="Proteomes" id="UP000070412">
    <property type="component" value="Unassembled WGS sequence"/>
</dbReference>
<evidence type="ECO:0000256" key="1">
    <source>
        <dbReference type="ARBA" id="ARBA00004141"/>
    </source>
</evidence>
<evidence type="ECO:0000256" key="9">
    <source>
        <dbReference type="ARBA" id="ARBA00042039"/>
    </source>
</evidence>
<dbReference type="Pfam" id="PF07690">
    <property type="entry name" value="MFS_1"/>
    <property type="match status" value="2"/>
</dbReference>
<dbReference type="InterPro" id="IPR036259">
    <property type="entry name" value="MFS_trans_sf"/>
</dbReference>
<accession>A0A834R0P0</accession>
<dbReference type="OrthoDB" id="3639251at2759"/>
<sequence length="502" mass="55530">MLQIPIGIRLFLKDQYRSLVVYRFLVLILTYLAYASYHLSRRSFSIVKNVLSPHCSNATDKSNVTSFTDLDCNGWSPFNRGDSETLFSFLDSVFLFAYAFGMFFSGFIAERCNLRYFLAMGMLLSGVLNYCLMQTTGWPAVVCCIGNWVPKSSRGVLFGFWNSHTNVGNILGAIIAGAFVDYNWGLSFIVPGIIIAIVGFLLFLFLVPCPEDVGISSSDIHSEIRPAIETSPSSASYSSVFQSSQDSGVYPNESSNKNEKHRRKNLNQGEESSEVNEEDSPLLRSNDYSINFNNTERHAISFYHALWIPGVLEFSFCLFFAKLVSYTFLFWLPFYIKYSVHISSSDSAYLSASFDLGGIIGAIMAGYIVDRYGYSALTCVGMLTMAIPSLLCYYNFGATSNLLNILLQVISGAFVNGPYSLITTTVSTELGTKVKSSQALATVTAIIDGTGSFGAAIGPLLSGPLAVYGWKYVFLMVILSDAVAMLSLIRIAKQEFQRYRRA</sequence>
<feature type="transmembrane region" description="Helical" evidence="11">
    <location>
        <begin position="186"/>
        <end position="207"/>
    </location>
</feature>
<dbReference type="AlphaFoldDB" id="A0A834R0P0"/>
<name>A0A834R0P0_SARSC</name>
<reference evidence="15" key="1">
    <citation type="journal article" date="2020" name="PLoS Negl. Trop. Dis.">
        <title>High-quality nuclear genome for Sarcoptes scabiei-A critical resource for a neglected parasite.</title>
        <authorList>
            <person name="Korhonen P.K."/>
            <person name="Gasser R.B."/>
            <person name="Ma G."/>
            <person name="Wang T."/>
            <person name="Stroehlein A.J."/>
            <person name="Young N.D."/>
            <person name="Ang C.S."/>
            <person name="Fernando D.D."/>
            <person name="Lu H.C."/>
            <person name="Taylor S."/>
            <person name="Reynolds S.L."/>
            <person name="Mofiz E."/>
            <person name="Najaraj S.H."/>
            <person name="Gowda H."/>
            <person name="Madugundu A."/>
            <person name="Renuse S."/>
            <person name="Holt D."/>
            <person name="Pandey A."/>
            <person name="Papenfuss A.T."/>
            <person name="Fischer K."/>
        </authorList>
    </citation>
    <scope>NUCLEOTIDE SEQUENCE [LARGE SCALE GENOMIC DNA]</scope>
</reference>
<dbReference type="InterPro" id="IPR020846">
    <property type="entry name" value="MFS_dom"/>
</dbReference>
<organism evidence="13">
    <name type="scientific">Sarcoptes scabiei</name>
    <name type="common">Itch mite</name>
    <name type="synonym">Acarus scabiei</name>
    <dbReference type="NCBI Taxonomy" id="52283"/>
    <lineage>
        <taxon>Eukaryota</taxon>
        <taxon>Metazoa</taxon>
        <taxon>Ecdysozoa</taxon>
        <taxon>Arthropoda</taxon>
        <taxon>Chelicerata</taxon>
        <taxon>Arachnida</taxon>
        <taxon>Acari</taxon>
        <taxon>Acariformes</taxon>
        <taxon>Sarcoptiformes</taxon>
        <taxon>Astigmata</taxon>
        <taxon>Psoroptidia</taxon>
        <taxon>Sarcoptoidea</taxon>
        <taxon>Sarcoptidae</taxon>
        <taxon>Sarcoptinae</taxon>
        <taxon>Sarcoptes</taxon>
    </lineage>
</organism>
<evidence type="ECO:0000313" key="15">
    <source>
        <dbReference type="Proteomes" id="UP000070412"/>
    </source>
</evidence>
<keyword evidence="7 11" id="KW-0472">Membrane</keyword>
<dbReference type="PANTHER" id="PTHR43184">
    <property type="entry name" value="MAJOR FACILITATOR SUPERFAMILY TRANSPORTER 16, ISOFORM B"/>
    <property type="match status" value="1"/>
</dbReference>
<dbReference type="GO" id="GO:0016020">
    <property type="term" value="C:membrane"/>
    <property type="evidence" value="ECO:0007669"/>
    <property type="project" value="UniProtKB-SubCell"/>
</dbReference>
<feature type="transmembrane region" description="Helical" evidence="11">
    <location>
        <begin position="348"/>
        <end position="369"/>
    </location>
</feature>
<feature type="transmembrane region" description="Helical" evidence="11">
    <location>
        <begin position="402"/>
        <end position="427"/>
    </location>
</feature>
<feature type="transmembrane region" description="Helical" evidence="11">
    <location>
        <begin position="472"/>
        <end position="492"/>
    </location>
</feature>
<proteinExistence type="inferred from homology"/>
<keyword evidence="5 11" id="KW-0812">Transmembrane</keyword>
<evidence type="ECO:0000259" key="12">
    <source>
        <dbReference type="PROSITE" id="PS50850"/>
    </source>
</evidence>
<dbReference type="EMBL" id="WVUK01000065">
    <property type="protein sequence ID" value="KAF7488844.1"/>
    <property type="molecule type" value="Genomic_DNA"/>
</dbReference>
<dbReference type="InterPro" id="IPR000849">
    <property type="entry name" value="Sugar_P_transporter"/>
</dbReference>
<evidence type="ECO:0000313" key="14">
    <source>
        <dbReference type="EnsemblMetazoa" id="KAF7488844.1"/>
    </source>
</evidence>
<keyword evidence="3" id="KW-0813">Transport</keyword>
<feature type="transmembrane region" description="Helical" evidence="11">
    <location>
        <begin position="86"/>
        <end position="108"/>
    </location>
</feature>